<dbReference type="EMBL" id="KL367563">
    <property type="protein sequence ID" value="KFD63990.1"/>
    <property type="molecule type" value="Genomic_DNA"/>
</dbReference>
<gene>
    <name evidence="1" type="ORF">M514_10533</name>
</gene>
<protein>
    <submittedName>
        <fullName evidence="1">Uncharacterized protein</fullName>
    </submittedName>
</protein>
<organism evidence="1">
    <name type="scientific">Trichuris suis</name>
    <name type="common">pig whipworm</name>
    <dbReference type="NCBI Taxonomy" id="68888"/>
    <lineage>
        <taxon>Eukaryota</taxon>
        <taxon>Metazoa</taxon>
        <taxon>Ecdysozoa</taxon>
        <taxon>Nematoda</taxon>
        <taxon>Enoplea</taxon>
        <taxon>Dorylaimia</taxon>
        <taxon>Trichinellida</taxon>
        <taxon>Trichuridae</taxon>
        <taxon>Trichuris</taxon>
    </lineage>
</organism>
<dbReference type="AlphaFoldDB" id="A0A085N3E4"/>
<name>A0A085N3E4_9BILA</name>
<dbReference type="Proteomes" id="UP000030758">
    <property type="component" value="Unassembled WGS sequence"/>
</dbReference>
<accession>A0A085N3E4</accession>
<sequence length="73" mass="8455">MNKETGSIGVLVALIYPSVNEQFFSQRTAAPGSQYKERLRRLICEECKKGVKRSCIWEMIPSINLLEMLLLWH</sequence>
<proteinExistence type="predicted"/>
<reference evidence="1" key="1">
    <citation type="journal article" date="2014" name="Nat. Genet.">
        <title>Genome and transcriptome of the porcine whipworm Trichuris suis.</title>
        <authorList>
            <person name="Jex A.R."/>
            <person name="Nejsum P."/>
            <person name="Schwarz E.M."/>
            <person name="Hu L."/>
            <person name="Young N.D."/>
            <person name="Hall R.S."/>
            <person name="Korhonen P.K."/>
            <person name="Liao S."/>
            <person name="Thamsborg S."/>
            <person name="Xia J."/>
            <person name="Xu P."/>
            <person name="Wang S."/>
            <person name="Scheerlinck J.P."/>
            <person name="Hofmann A."/>
            <person name="Sternberg P.W."/>
            <person name="Wang J."/>
            <person name="Gasser R.B."/>
        </authorList>
    </citation>
    <scope>NUCLEOTIDE SEQUENCE [LARGE SCALE GENOMIC DNA]</scope>
    <source>
        <strain evidence="1">DCEP-RM93F</strain>
    </source>
</reference>
<evidence type="ECO:0000313" key="1">
    <source>
        <dbReference type="EMBL" id="KFD63990.1"/>
    </source>
</evidence>